<organism evidence="3 4">
    <name type="scientific">Trametes cubensis</name>
    <dbReference type="NCBI Taxonomy" id="1111947"/>
    <lineage>
        <taxon>Eukaryota</taxon>
        <taxon>Fungi</taxon>
        <taxon>Dikarya</taxon>
        <taxon>Basidiomycota</taxon>
        <taxon>Agaricomycotina</taxon>
        <taxon>Agaricomycetes</taxon>
        <taxon>Polyporales</taxon>
        <taxon>Polyporaceae</taxon>
        <taxon>Trametes</taxon>
    </lineage>
</organism>
<dbReference type="Pfam" id="PF11754">
    <property type="entry name" value="Velvet"/>
    <property type="match status" value="1"/>
</dbReference>
<feature type="domain" description="Velvet" evidence="2">
    <location>
        <begin position="41"/>
        <end position="230"/>
    </location>
</feature>
<dbReference type="PROSITE" id="PS51821">
    <property type="entry name" value="VELVET"/>
    <property type="match status" value="1"/>
</dbReference>
<dbReference type="InterPro" id="IPR038491">
    <property type="entry name" value="Velvet_dom_sf"/>
</dbReference>
<accession>A0AAD7TVU6</accession>
<evidence type="ECO:0000313" key="4">
    <source>
        <dbReference type="Proteomes" id="UP001215151"/>
    </source>
</evidence>
<feature type="region of interest" description="Disordered" evidence="1">
    <location>
        <begin position="184"/>
        <end position="203"/>
    </location>
</feature>
<dbReference type="EMBL" id="JAPEVG010000086">
    <property type="protein sequence ID" value="KAJ8487048.1"/>
    <property type="molecule type" value="Genomic_DNA"/>
</dbReference>
<evidence type="ECO:0000313" key="3">
    <source>
        <dbReference type="EMBL" id="KAJ8487048.1"/>
    </source>
</evidence>
<comment type="caution">
    <text evidence="3">The sequence shown here is derived from an EMBL/GenBank/DDBJ whole genome shotgun (WGS) entry which is preliminary data.</text>
</comment>
<gene>
    <name evidence="3" type="ORF">ONZ51_g4454</name>
</gene>
<dbReference type="Proteomes" id="UP001215151">
    <property type="component" value="Unassembled WGS sequence"/>
</dbReference>
<dbReference type="Gene3D" id="2.60.40.3960">
    <property type="entry name" value="Velvet domain"/>
    <property type="match status" value="1"/>
</dbReference>
<evidence type="ECO:0000259" key="2">
    <source>
        <dbReference type="PROSITE" id="PS51821"/>
    </source>
</evidence>
<reference evidence="3" key="1">
    <citation type="submission" date="2022-11" db="EMBL/GenBank/DDBJ databases">
        <title>Genome Sequence of Cubamyces cubensis.</title>
        <authorList>
            <person name="Buettner E."/>
        </authorList>
    </citation>
    <scope>NUCLEOTIDE SEQUENCE</scope>
    <source>
        <strain evidence="3">MPL-01</strain>
    </source>
</reference>
<dbReference type="AlphaFoldDB" id="A0AAD7TVU6"/>
<evidence type="ECO:0000256" key="1">
    <source>
        <dbReference type="SAM" id="MobiDB-lite"/>
    </source>
</evidence>
<feature type="compositionally biased region" description="Polar residues" evidence="1">
    <location>
        <begin position="187"/>
        <end position="203"/>
    </location>
</feature>
<protein>
    <recommendedName>
        <fullName evidence="2">Velvet domain-containing protein</fullName>
    </recommendedName>
</protein>
<proteinExistence type="predicted"/>
<feature type="compositionally biased region" description="Polar residues" evidence="1">
    <location>
        <begin position="216"/>
        <end position="230"/>
    </location>
</feature>
<name>A0AAD7TVU6_9APHY</name>
<sequence>MQPPSIVPAMSISGAGAYLRPHGVASQSLQPVAFSSGYLAGRTIRVHLEEIQKADVGRKFVQKDKRPLDPPPVVLCRFYEVLSRGSSRVEIEMDPEMMTDTVCHVELFPIPDGGGSVNAQPVHEDIPVLPPLLPTGLSSTSAVPMRPNPDVGTFESHRDVEPPMLHQADATHDLSSIPEELPPLHTALQSGYPQPQSSVQTSPGILQQDAIIDPEGQTSVSLPTDISSLL</sequence>
<feature type="region of interest" description="Disordered" evidence="1">
    <location>
        <begin position="211"/>
        <end position="230"/>
    </location>
</feature>
<keyword evidence="4" id="KW-1185">Reference proteome</keyword>
<dbReference type="InterPro" id="IPR037525">
    <property type="entry name" value="Velvet_dom"/>
</dbReference>